<dbReference type="CDD" id="cd01991">
    <property type="entry name" value="Asn_synthase_B_C"/>
    <property type="match status" value="1"/>
</dbReference>
<name>A0A2G8TLQ5_9BURK</name>
<dbReference type="InterPro" id="IPR006426">
    <property type="entry name" value="Asn_synth_AEB"/>
</dbReference>
<keyword evidence="11" id="KW-1185">Reference proteome</keyword>
<dbReference type="AlphaFoldDB" id="A0A2G8TLQ5"/>
<dbReference type="Proteomes" id="UP000230390">
    <property type="component" value="Unassembled WGS sequence"/>
</dbReference>
<dbReference type="SUPFAM" id="SSF56235">
    <property type="entry name" value="N-terminal nucleophile aminohydrolases (Ntn hydrolases)"/>
    <property type="match status" value="1"/>
</dbReference>
<dbReference type="GO" id="GO:0005829">
    <property type="term" value="C:cytosol"/>
    <property type="evidence" value="ECO:0007669"/>
    <property type="project" value="TreeGrafter"/>
</dbReference>
<dbReference type="EMBL" id="PDOC01000001">
    <property type="protein sequence ID" value="PIL46973.1"/>
    <property type="molecule type" value="Genomic_DNA"/>
</dbReference>
<dbReference type="PANTHER" id="PTHR43284:SF1">
    <property type="entry name" value="ASPARAGINE SYNTHETASE"/>
    <property type="match status" value="1"/>
</dbReference>
<evidence type="ECO:0000256" key="2">
    <source>
        <dbReference type="ARBA" id="ARBA00005752"/>
    </source>
</evidence>
<dbReference type="Pfam" id="PF00733">
    <property type="entry name" value="Asn_synthase"/>
    <property type="match status" value="1"/>
</dbReference>
<dbReference type="InterPro" id="IPR017932">
    <property type="entry name" value="GATase_2_dom"/>
</dbReference>
<evidence type="ECO:0000259" key="8">
    <source>
        <dbReference type="Pfam" id="PF00733"/>
    </source>
</evidence>
<comment type="similarity">
    <text evidence="2">Belongs to the asparagine synthetase family.</text>
</comment>
<keyword evidence="5" id="KW-0067">ATP-binding</keyword>
<evidence type="ECO:0000259" key="9">
    <source>
        <dbReference type="Pfam" id="PF13537"/>
    </source>
</evidence>
<dbReference type="InterPro" id="IPR001962">
    <property type="entry name" value="Asn_synthase"/>
</dbReference>
<protein>
    <recommendedName>
        <fullName evidence="3">asparagine synthase (glutamine-hydrolyzing)</fullName>
        <ecNumber evidence="3">6.3.5.4</ecNumber>
    </recommendedName>
</protein>
<dbReference type="PANTHER" id="PTHR43284">
    <property type="entry name" value="ASPARAGINE SYNTHETASE (GLUTAMINE-HYDROLYZING)"/>
    <property type="match status" value="1"/>
</dbReference>
<accession>A0A2G8TLQ5</accession>
<evidence type="ECO:0000256" key="1">
    <source>
        <dbReference type="ARBA" id="ARBA00005187"/>
    </source>
</evidence>
<dbReference type="GO" id="GO:0006529">
    <property type="term" value="P:asparagine biosynthetic process"/>
    <property type="evidence" value="ECO:0007669"/>
    <property type="project" value="InterPro"/>
</dbReference>
<dbReference type="GO" id="GO:0004066">
    <property type="term" value="F:asparagine synthase (glutamine-hydrolyzing) activity"/>
    <property type="evidence" value="ECO:0007669"/>
    <property type="project" value="UniProtKB-EC"/>
</dbReference>
<dbReference type="Gene3D" id="3.40.50.620">
    <property type="entry name" value="HUPs"/>
    <property type="match status" value="1"/>
</dbReference>
<sequence length="616" mass="67201">MSGLCGWIGHGASAADNRGLIESMAAPLARFDASAVTSAQGSSSAAAVAASAASTHVYQQDGLIIALWGNARAGDGLLHAQAQAEGLAPALAQAWRRDPGSVCAQLRGAFSLCILDETSGEALLAIDRMGTQPMAYQSVRGALVFGSSADAILRHPLTPAKIDHQGLFNYVSFHMVPAPGTVYQGQQRLLPGESLRFKNGAISKQRYWRIEFKEDHARQFGELKEQFIQTLRDSVREASTGAEVGAFLSGGTDSSTIAGILCEVGGKPANTYSIGFQAEGYDEMEYARLASRHFGTAHHEYYVTPDDIVAAIPQVAGVFDQPFGNASALPAFYCAQLARKDGITRMFGGDGGDELFGGNERYSKQHIFALYQQVPAALRSALLEPVIGNFPGGEHIKLIRKARSYIEQANVPMPDRLETYNLLGFYGHDKVFTSDFMAGADASGPIMSLRQSYAENQASSLINRMLALDLKVTLADNDLPKVLKACELAGMEVAFPFLSEEMVAFSAGLTAKQKLNGTKLRYFFKEALRGFLPDEIITKQKHGFGLPFGVWLQQHKPLQQLASDSLTDLKKRNIIRPEFIDTLVGQHLNEHAGYHGTMVWVLMMLEQWFRQREQRV</sequence>
<evidence type="ECO:0000313" key="11">
    <source>
        <dbReference type="Proteomes" id="UP000230390"/>
    </source>
</evidence>
<feature type="domain" description="Asparagine synthetase" evidence="8">
    <location>
        <begin position="229"/>
        <end position="610"/>
    </location>
</feature>
<feature type="site" description="Important for beta-aspartyl-AMP intermediate formation" evidence="7">
    <location>
        <position position="350"/>
    </location>
</feature>
<dbReference type="RefSeq" id="WP_099786776.1">
    <property type="nucleotide sequence ID" value="NZ_JBHLYV010000100.1"/>
</dbReference>
<evidence type="ECO:0000256" key="7">
    <source>
        <dbReference type="PIRSR" id="PIRSR001589-3"/>
    </source>
</evidence>
<dbReference type="EC" id="6.3.5.4" evidence="3"/>
<organism evidence="10 11">
    <name type="scientific">Massilia eurypsychrophila</name>
    <dbReference type="NCBI Taxonomy" id="1485217"/>
    <lineage>
        <taxon>Bacteria</taxon>
        <taxon>Pseudomonadati</taxon>
        <taxon>Pseudomonadota</taxon>
        <taxon>Betaproteobacteria</taxon>
        <taxon>Burkholderiales</taxon>
        <taxon>Oxalobacteraceae</taxon>
        <taxon>Telluria group</taxon>
        <taxon>Massilia</taxon>
    </lineage>
</organism>
<dbReference type="OrthoDB" id="9763290at2"/>
<evidence type="ECO:0000313" key="10">
    <source>
        <dbReference type="EMBL" id="PIL46973.1"/>
    </source>
</evidence>
<dbReference type="Pfam" id="PF13537">
    <property type="entry name" value="GATase_7"/>
    <property type="match status" value="1"/>
</dbReference>
<gene>
    <name evidence="10" type="ORF">CR105_02155</name>
</gene>
<evidence type="ECO:0000256" key="4">
    <source>
        <dbReference type="ARBA" id="ARBA00022741"/>
    </source>
</evidence>
<proteinExistence type="inferred from homology"/>
<reference evidence="10 11" key="1">
    <citation type="submission" date="2017-10" db="EMBL/GenBank/DDBJ databases">
        <title>Massilia psychrophilum sp. nov., a novel purple-pigmented bacterium isolated from Tianshan glacier, Xinjiang Municipality, China.</title>
        <authorList>
            <person name="Wang H."/>
        </authorList>
    </citation>
    <scope>NUCLEOTIDE SEQUENCE [LARGE SCALE GENOMIC DNA]</scope>
    <source>
        <strain evidence="10 11">JCM 30074</strain>
    </source>
</reference>
<comment type="caution">
    <text evidence="10">The sequence shown here is derived from an EMBL/GenBank/DDBJ whole genome shotgun (WGS) entry which is preliminary data.</text>
</comment>
<dbReference type="InterPro" id="IPR029055">
    <property type="entry name" value="Ntn_hydrolases_N"/>
</dbReference>
<dbReference type="GO" id="GO:0005524">
    <property type="term" value="F:ATP binding"/>
    <property type="evidence" value="ECO:0007669"/>
    <property type="project" value="UniProtKB-KW"/>
</dbReference>
<comment type="pathway">
    <text evidence="1">Amino-acid biosynthesis; L-asparagine biosynthesis; L-asparagine from L-aspartate (L-Gln route): step 1/1.</text>
</comment>
<comment type="catalytic activity">
    <reaction evidence="6">
        <text>L-aspartate + L-glutamine + ATP + H2O = L-asparagine + L-glutamate + AMP + diphosphate + H(+)</text>
        <dbReference type="Rhea" id="RHEA:12228"/>
        <dbReference type="ChEBI" id="CHEBI:15377"/>
        <dbReference type="ChEBI" id="CHEBI:15378"/>
        <dbReference type="ChEBI" id="CHEBI:29985"/>
        <dbReference type="ChEBI" id="CHEBI:29991"/>
        <dbReference type="ChEBI" id="CHEBI:30616"/>
        <dbReference type="ChEBI" id="CHEBI:33019"/>
        <dbReference type="ChEBI" id="CHEBI:58048"/>
        <dbReference type="ChEBI" id="CHEBI:58359"/>
        <dbReference type="ChEBI" id="CHEBI:456215"/>
        <dbReference type="EC" id="6.3.5.4"/>
    </reaction>
</comment>
<keyword evidence="4" id="KW-0547">Nucleotide-binding</keyword>
<feature type="domain" description="Glutamine amidotransferase type-2" evidence="9">
    <location>
        <begin position="99"/>
        <end position="153"/>
    </location>
</feature>
<dbReference type="PIRSF" id="PIRSF001589">
    <property type="entry name" value="Asn_synthetase_glu-h"/>
    <property type="match status" value="1"/>
</dbReference>
<evidence type="ECO:0000256" key="3">
    <source>
        <dbReference type="ARBA" id="ARBA00012737"/>
    </source>
</evidence>
<evidence type="ECO:0000256" key="5">
    <source>
        <dbReference type="ARBA" id="ARBA00022840"/>
    </source>
</evidence>
<dbReference type="InterPro" id="IPR051786">
    <property type="entry name" value="ASN_synthetase/amidase"/>
</dbReference>
<evidence type="ECO:0000256" key="6">
    <source>
        <dbReference type="ARBA" id="ARBA00048741"/>
    </source>
</evidence>
<dbReference type="Gene3D" id="3.60.20.10">
    <property type="entry name" value="Glutamine Phosphoribosylpyrophosphate, subunit 1, domain 1"/>
    <property type="match status" value="1"/>
</dbReference>
<dbReference type="SUPFAM" id="SSF52402">
    <property type="entry name" value="Adenine nucleotide alpha hydrolases-like"/>
    <property type="match status" value="1"/>
</dbReference>
<dbReference type="InterPro" id="IPR014729">
    <property type="entry name" value="Rossmann-like_a/b/a_fold"/>
</dbReference>